<sequence>SSIAVGTETAMQESFGSTCHGAGRVQSRSAAKRSLRGADVAQALAARGITVKTGSMGSLAEEASEAYKDVNEVVEVTHKAGISLKVAKAVPLGVIKG</sequence>
<dbReference type="EC" id="6.5.1.8" evidence="2"/>
<dbReference type="GO" id="GO:0170057">
    <property type="term" value="F:RNA ligase (GTP) activity"/>
    <property type="evidence" value="ECO:0007669"/>
    <property type="project" value="UniProtKB-EC"/>
</dbReference>
<protein>
    <recommendedName>
        <fullName evidence="2">3'-phosphate/5'-hydroxy nucleic acid ligase</fullName>
        <ecNumber evidence="2">6.5.1.8</ecNumber>
    </recommendedName>
</protein>
<keyword evidence="5" id="KW-0547">Nucleotide-binding</keyword>
<dbReference type="PANTHER" id="PTHR11118">
    <property type="entry name" value="RNA-SPLICING LIGASE RTCB HOMOLOG"/>
    <property type="match status" value="1"/>
</dbReference>
<dbReference type="GO" id="GO:0005525">
    <property type="term" value="F:GTP binding"/>
    <property type="evidence" value="ECO:0007669"/>
    <property type="project" value="UniProtKB-KW"/>
</dbReference>
<evidence type="ECO:0000256" key="3">
    <source>
        <dbReference type="ARBA" id="ARBA00022598"/>
    </source>
</evidence>
<evidence type="ECO:0000256" key="6">
    <source>
        <dbReference type="ARBA" id="ARBA00023134"/>
    </source>
</evidence>
<keyword evidence="7" id="KW-0464">Manganese</keyword>
<comment type="cofactor">
    <cofactor evidence="1">
        <name>Mn(2+)</name>
        <dbReference type="ChEBI" id="CHEBI:29035"/>
    </cofactor>
</comment>
<dbReference type="GO" id="GO:0003972">
    <property type="term" value="F:RNA ligase (ATP) activity"/>
    <property type="evidence" value="ECO:0007669"/>
    <property type="project" value="TreeGrafter"/>
</dbReference>
<evidence type="ECO:0000256" key="7">
    <source>
        <dbReference type="ARBA" id="ARBA00023211"/>
    </source>
</evidence>
<dbReference type="InterPro" id="IPR001233">
    <property type="entry name" value="RtcB"/>
</dbReference>
<dbReference type="Gene3D" id="3.90.1860.10">
    <property type="entry name" value="tRNA-splicing ligase RtcB"/>
    <property type="match status" value="1"/>
</dbReference>
<dbReference type="InterPro" id="IPR036025">
    <property type="entry name" value="RtcB-like_sf"/>
</dbReference>
<keyword evidence="3" id="KW-0436">Ligase</keyword>
<evidence type="ECO:0000256" key="4">
    <source>
        <dbReference type="ARBA" id="ARBA00022723"/>
    </source>
</evidence>
<keyword evidence="4" id="KW-0479">Metal-binding</keyword>
<evidence type="ECO:0000256" key="1">
    <source>
        <dbReference type="ARBA" id="ARBA00001936"/>
    </source>
</evidence>
<keyword evidence="6" id="KW-0342">GTP-binding</keyword>
<comment type="catalytic activity">
    <reaction evidence="8">
        <text>a 3'-end 3'-phospho-ribonucleotide-RNA + a 5'-end dephospho-ribonucleoside-RNA + GTP = a ribonucleotidyl-ribonucleotide-RNA + GMP + diphosphate</text>
        <dbReference type="Rhea" id="RHEA:68076"/>
        <dbReference type="Rhea" id="RHEA-COMP:10463"/>
        <dbReference type="Rhea" id="RHEA-COMP:13936"/>
        <dbReference type="Rhea" id="RHEA-COMP:17355"/>
        <dbReference type="ChEBI" id="CHEBI:33019"/>
        <dbReference type="ChEBI" id="CHEBI:37565"/>
        <dbReference type="ChEBI" id="CHEBI:58115"/>
        <dbReference type="ChEBI" id="CHEBI:83062"/>
        <dbReference type="ChEBI" id="CHEBI:138284"/>
        <dbReference type="ChEBI" id="CHEBI:173118"/>
        <dbReference type="EC" id="6.5.1.8"/>
    </reaction>
</comment>
<comment type="caution">
    <text evidence="9">The sequence shown here is derived from an EMBL/GenBank/DDBJ whole genome shotgun (WGS) entry which is preliminary data.</text>
</comment>
<evidence type="ECO:0000256" key="5">
    <source>
        <dbReference type="ARBA" id="ARBA00022741"/>
    </source>
</evidence>
<evidence type="ECO:0000256" key="8">
    <source>
        <dbReference type="ARBA" id="ARBA00047746"/>
    </source>
</evidence>
<dbReference type="SUPFAM" id="SSF103365">
    <property type="entry name" value="Hypothetical protein PH1602"/>
    <property type="match status" value="1"/>
</dbReference>
<organism evidence="9">
    <name type="scientific">marine sediment metagenome</name>
    <dbReference type="NCBI Taxonomy" id="412755"/>
    <lineage>
        <taxon>unclassified sequences</taxon>
        <taxon>metagenomes</taxon>
        <taxon>ecological metagenomes</taxon>
    </lineage>
</organism>
<evidence type="ECO:0000313" key="9">
    <source>
        <dbReference type="EMBL" id="GAI02387.1"/>
    </source>
</evidence>
<feature type="non-terminal residue" evidence="9">
    <location>
        <position position="1"/>
    </location>
</feature>
<proteinExistence type="predicted"/>
<dbReference type="GO" id="GO:0006396">
    <property type="term" value="P:RNA processing"/>
    <property type="evidence" value="ECO:0007669"/>
    <property type="project" value="InterPro"/>
</dbReference>
<accession>X1K5S6</accession>
<dbReference type="EMBL" id="BARV01012157">
    <property type="protein sequence ID" value="GAI02387.1"/>
    <property type="molecule type" value="Genomic_DNA"/>
</dbReference>
<gene>
    <name evidence="9" type="ORF">S06H3_22659</name>
</gene>
<dbReference type="PANTHER" id="PTHR11118:SF1">
    <property type="entry name" value="RNA-SPLICING LIGASE RTCB HOMOLOG"/>
    <property type="match status" value="1"/>
</dbReference>
<reference evidence="9" key="1">
    <citation type="journal article" date="2014" name="Front. Microbiol.">
        <title>High frequency of phylogenetically diverse reductive dehalogenase-homologous genes in deep subseafloor sedimentary metagenomes.</title>
        <authorList>
            <person name="Kawai M."/>
            <person name="Futagami T."/>
            <person name="Toyoda A."/>
            <person name="Takaki Y."/>
            <person name="Nishi S."/>
            <person name="Hori S."/>
            <person name="Arai W."/>
            <person name="Tsubouchi T."/>
            <person name="Morono Y."/>
            <person name="Uchiyama I."/>
            <person name="Ito T."/>
            <person name="Fujiyama A."/>
            <person name="Inagaki F."/>
            <person name="Takami H."/>
        </authorList>
    </citation>
    <scope>NUCLEOTIDE SEQUENCE</scope>
    <source>
        <strain evidence="9">Expedition CK06-06</strain>
    </source>
</reference>
<dbReference type="GO" id="GO:0046872">
    <property type="term" value="F:metal ion binding"/>
    <property type="evidence" value="ECO:0007669"/>
    <property type="project" value="UniProtKB-KW"/>
</dbReference>
<name>X1K5S6_9ZZZZ</name>
<dbReference type="AlphaFoldDB" id="X1K5S6"/>
<evidence type="ECO:0000256" key="2">
    <source>
        <dbReference type="ARBA" id="ARBA00012726"/>
    </source>
</evidence>
<dbReference type="Pfam" id="PF01139">
    <property type="entry name" value="RtcB"/>
    <property type="match status" value="1"/>
</dbReference>